<comment type="subcellular location">
    <subcellularLocation>
        <location evidence="1">Membrane</location>
        <topology evidence="1">Single-pass membrane protein</topology>
    </subcellularLocation>
</comment>
<feature type="compositionally biased region" description="Low complexity" evidence="9">
    <location>
        <begin position="93"/>
        <end position="118"/>
    </location>
</feature>
<feature type="compositionally biased region" description="Acidic residues" evidence="9">
    <location>
        <begin position="39"/>
        <end position="50"/>
    </location>
</feature>
<feature type="region of interest" description="Disordered" evidence="9">
    <location>
        <begin position="1042"/>
        <end position="1134"/>
    </location>
</feature>
<accession>A0ABM4ZMM6</accession>
<feature type="region of interest" description="Disordered" evidence="9">
    <location>
        <begin position="981"/>
        <end position="1010"/>
    </location>
</feature>
<dbReference type="GeneID" id="112922080"/>
<evidence type="ECO:0000259" key="10">
    <source>
        <dbReference type="Pfam" id="PF14650"/>
    </source>
</evidence>
<evidence type="ECO:0000256" key="6">
    <source>
        <dbReference type="ARBA" id="ARBA00023136"/>
    </source>
</evidence>
<feature type="compositionally biased region" description="Low complexity" evidence="9">
    <location>
        <begin position="1458"/>
        <end position="1470"/>
    </location>
</feature>
<dbReference type="Pfam" id="PF14650">
    <property type="entry name" value="FAM75"/>
    <property type="match status" value="1"/>
</dbReference>
<feature type="compositionally biased region" description="Polar residues" evidence="9">
    <location>
        <begin position="792"/>
        <end position="806"/>
    </location>
</feature>
<name>A0ABM4ZMM6_VULVU</name>
<proteinExistence type="inferred from homology"/>
<keyword evidence="3" id="KW-0221">Differentiation</keyword>
<sequence>MAEGSISSTDQAPENPFTSHLPGAGVSASSGALEKEQQEPEESPDSEDSESYLGRLPDQGAFHHLLHQEAPEEVSKAAPARTHKPRKESGENAAHTLALSASPAPLHHPLPLASTLPTEPQEDQTNLKKILLGTITKSLLPGNSSLASLILAVSGLRHADYPILSFSWWWESTKSLFFPTSSQHKCQQEHLACHPSEASFWGGPTNWQIETHKPSFVTSDVQKLLEILITKRVELKIWKEKEKDGSIGKQLCPDNHLNSLGTMWKLLSAEQTTTTPQSFWNMKDEPEQLASPQQLSSPKILEDPLQQKCSQLFWGLPSLHSESLLATALVSTHSPQLQVPFLLFNGLSNCLPALIQDQISSQLSHVSSLPHRGIQPQPSTPIWPQPQAHLAPSVPIRPPSLPPQMSACGVPCPASQEKTQFFIPTETQQLEWQLLPKHQERGRTLRDMMKRYRKFFGKVPPKLPKYNQASQSYGSVSIIHGDFIIFNIQKHHHPRRLSKDKHRDSLPHRVQVSLELLWPPNEFPGTSQAQDNQGFLRPFVFKGKSSQTTQRTKSRDPRSFYKKSQTRFQLQNNLGKGLQQCLKRSPTDLSRDSASFPVKVLGTDSEEELERHLMRTLKSDQGKHLARGPGKKHLEKTLEVHLCRKLGQINEGLIPVSVRRSWFMATHSLPKSHLGSEGRNLAPLNDRKPCINTSHELPFLTPHTRQILEAHIIRFRVRHKWDLPSQAFEPIDLKLCEAQPLPLPLHPSPCSATCVSGTHSRAMFYKFLGKPPQPHLGEEITEESIPTSESPQTVPSSASEEIQQASPGDVQEPSEAPLPGQEDRSASQTSTLSLTNRIVESEIVMGAKKDNLESGLSSAMARNELKDKSGDQASQNKVAILKMKLRSQFTRAEEAREETEPKKAPAWKVILKPSMLANNQTIYVDLRRSGSPCPSKSPLPPTELAAQDSKETCLKAKVEPIDLKLCEAQPLPLPLHPSTFQEKVESEDQPQGPITGVPLQDSSSDISLQDSGTCELVQDHDTKVPLQDSPTDVVLTIDTLSTHKSSSCSQREHASGDTPASPVPHDLVSSELSSEVQQELSIPKAEDPCKSQSEMTISTAETEDLQSPKSEEHEECAEPLGSSVFQAGGTGHPPHVRGTGDSLGSKYLQLMPERGQVIPESHFRKRVRNFLQCLNLNKKGKGLEDPLQKGKPVSATAQREVPVRSRSVMDSRATEAQTIVTAVGRVLVEKLGLYQGMRASDINRHKEFQAPGCGHSCHHKVLSSPEQRRVMRETASKQQAIPKGHSCPNRAEWIPGRDSRWEGPPRELGAPGRPSQHRLMLAVGGCCCFFSRDLIQGQARHWIARVTLNVEYLAALKERGENDAHPQYFPKLIKPKGSLRQLRRRAERTMGNVVQSPGITARHSGNGSSGLSSAPVPAQPRLPLSQLRPRPGEVPELSGLGAPDAAHTWGQSAGGGAQRVRGAAGGSFRARGARRAPRSPWAGGVSPVRSGCSVPAGLPAARPVNPPPSAPRSGRAKRVPNVDGRVCGGAAKTRHRWRSLDCQDLACWAAGTSFTERPLGALITGRAEEPGSLARADSSMLTMVSSARDTCRNPRNYRKLTRRTLKSREKMSSPTVDIVSRINFDWTLRDLGHLTSS</sequence>
<reference evidence="11" key="1">
    <citation type="submission" date="2025-05" db="UniProtKB">
        <authorList>
            <consortium name="RefSeq"/>
        </authorList>
    </citation>
    <scope>NUCLEOTIDE SEQUENCE [LARGE SCALE GENOMIC DNA]</scope>
</reference>
<comment type="similarity">
    <text evidence="7">Belongs to the SPATA31 family.</text>
</comment>
<feature type="region of interest" description="Disordered" evidence="9">
    <location>
        <begin position="1"/>
        <end position="121"/>
    </location>
</feature>
<gene>
    <name evidence="12" type="primary">LOC112922080</name>
</gene>
<evidence type="ECO:0000256" key="2">
    <source>
        <dbReference type="ARBA" id="ARBA00022692"/>
    </source>
</evidence>
<dbReference type="PANTHER" id="PTHR21859:SF55">
    <property type="entry name" value="SPERMATOGENESIS-ASSOCIATED PROTEIN 31A1-RELATED"/>
    <property type="match status" value="1"/>
</dbReference>
<evidence type="ECO:0000313" key="12">
    <source>
        <dbReference type="RefSeq" id="XP_072603789.1"/>
    </source>
</evidence>
<evidence type="ECO:0000256" key="3">
    <source>
        <dbReference type="ARBA" id="ARBA00022782"/>
    </source>
</evidence>
<comment type="function">
    <text evidence="8">May play a role in spermatogenesis.</text>
</comment>
<feature type="region of interest" description="Disordered" evidence="9">
    <location>
        <begin position="1182"/>
        <end position="1209"/>
    </location>
</feature>
<reference evidence="12" key="2">
    <citation type="submission" date="2025-08" db="UniProtKB">
        <authorList>
            <consortium name="RefSeq"/>
        </authorList>
    </citation>
    <scope>IDENTIFICATION</scope>
    <source>
        <tissue evidence="12">Cell line</tissue>
    </source>
</reference>
<dbReference type="InterPro" id="IPR039509">
    <property type="entry name" value="SPATA31"/>
</dbReference>
<feature type="region of interest" description="Disordered" evidence="9">
    <location>
        <begin position="1393"/>
        <end position="1523"/>
    </location>
</feature>
<evidence type="ECO:0000313" key="11">
    <source>
        <dbReference type="Proteomes" id="UP001652641"/>
    </source>
</evidence>
<evidence type="ECO:0000256" key="1">
    <source>
        <dbReference type="ARBA" id="ARBA00004167"/>
    </source>
</evidence>
<feature type="compositionally biased region" description="Polar residues" evidence="9">
    <location>
        <begin position="1393"/>
        <end position="1412"/>
    </location>
</feature>
<feature type="compositionally biased region" description="Basic and acidic residues" evidence="9">
    <location>
        <begin position="66"/>
        <end position="75"/>
    </location>
</feature>
<evidence type="ECO:0000256" key="7">
    <source>
        <dbReference type="ARBA" id="ARBA00035009"/>
    </source>
</evidence>
<feature type="compositionally biased region" description="Polar residues" evidence="9">
    <location>
        <begin position="1"/>
        <end position="18"/>
    </location>
</feature>
<evidence type="ECO:0000256" key="4">
    <source>
        <dbReference type="ARBA" id="ARBA00022871"/>
    </source>
</evidence>
<dbReference type="RefSeq" id="XP_072603789.1">
    <property type="nucleotide sequence ID" value="XM_072747688.1"/>
</dbReference>
<evidence type="ECO:0000256" key="5">
    <source>
        <dbReference type="ARBA" id="ARBA00022989"/>
    </source>
</evidence>
<keyword evidence="5" id="KW-1133">Transmembrane helix</keyword>
<feature type="domain" description="SPATA31" evidence="10">
    <location>
        <begin position="293"/>
        <end position="662"/>
    </location>
</feature>
<keyword evidence="2" id="KW-0812">Transmembrane</keyword>
<feature type="region of interest" description="Disordered" evidence="9">
    <location>
        <begin position="772"/>
        <end position="833"/>
    </location>
</feature>
<feature type="region of interest" description="Disordered" evidence="9">
    <location>
        <begin position="1276"/>
        <end position="1313"/>
    </location>
</feature>
<keyword evidence="11" id="KW-1185">Reference proteome</keyword>
<evidence type="ECO:0000256" key="8">
    <source>
        <dbReference type="ARBA" id="ARBA00037695"/>
    </source>
</evidence>
<feature type="compositionally biased region" description="Low complexity" evidence="9">
    <location>
        <begin position="1067"/>
        <end position="1081"/>
    </location>
</feature>
<keyword evidence="4" id="KW-0744">Spermatogenesis</keyword>
<keyword evidence="6" id="KW-0472">Membrane</keyword>
<dbReference type="PANTHER" id="PTHR21859">
    <property type="entry name" value="ACROSOME-SPECIFIC PROTEIN"/>
    <property type="match status" value="1"/>
</dbReference>
<feature type="compositionally biased region" description="Polar residues" evidence="9">
    <location>
        <begin position="1090"/>
        <end position="1108"/>
    </location>
</feature>
<feature type="compositionally biased region" description="Low complexity" evidence="9">
    <location>
        <begin position="1419"/>
        <end position="1429"/>
    </location>
</feature>
<organism evidence="11 12">
    <name type="scientific">Vulpes vulpes</name>
    <name type="common">Red fox</name>
    <dbReference type="NCBI Taxonomy" id="9627"/>
    <lineage>
        <taxon>Eukaryota</taxon>
        <taxon>Metazoa</taxon>
        <taxon>Chordata</taxon>
        <taxon>Craniata</taxon>
        <taxon>Vertebrata</taxon>
        <taxon>Euteleostomi</taxon>
        <taxon>Mammalia</taxon>
        <taxon>Eutheria</taxon>
        <taxon>Laurasiatheria</taxon>
        <taxon>Carnivora</taxon>
        <taxon>Caniformia</taxon>
        <taxon>Canidae</taxon>
        <taxon>Vulpes</taxon>
    </lineage>
</organism>
<evidence type="ECO:0000256" key="9">
    <source>
        <dbReference type="SAM" id="MobiDB-lite"/>
    </source>
</evidence>
<feature type="region of interest" description="Disordered" evidence="9">
    <location>
        <begin position="540"/>
        <end position="563"/>
    </location>
</feature>
<dbReference type="Proteomes" id="UP001652641">
    <property type="component" value="Chromosome 1"/>
</dbReference>
<protein>
    <submittedName>
        <fullName evidence="12">Spermatogenesis-associated protein 31E1-like</fullName>
    </submittedName>
</protein>
<feature type="compositionally biased region" description="Basic and acidic residues" evidence="9">
    <location>
        <begin position="1295"/>
        <end position="1305"/>
    </location>
</feature>
<feature type="compositionally biased region" description="Low complexity" evidence="9">
    <location>
        <begin position="999"/>
        <end position="1010"/>
    </location>
</feature>